<comment type="caution">
    <text evidence="1">The sequence shown here is derived from an EMBL/GenBank/DDBJ whole genome shotgun (WGS) entry which is preliminary data.</text>
</comment>
<keyword evidence="2" id="KW-1185">Reference proteome</keyword>
<sequence length="203" mass="22042">MRQIALPLKPLESGAPRIVIGNANAAVVDALTGTETWPFHTAVLAGPRRSGKSLLARWFVESGKGEALDEAETMDPAEVFHHWNRAQQTGRPLLIVTNAAPGTWRIALPDLASRLGSALHLEIGTLDDAMLAELIALHGEMRGLVLDQAATEYLVPRCERSHLGAERLVETIDRLSLERKQAPTLSIWREALSEAIGHGKNGT</sequence>
<dbReference type="EMBL" id="JBEWLY010000008">
    <property type="protein sequence ID" value="MET1754632.1"/>
    <property type="molecule type" value="Genomic_DNA"/>
</dbReference>
<dbReference type="Gene3D" id="1.10.8.60">
    <property type="match status" value="1"/>
</dbReference>
<dbReference type="SUPFAM" id="SSF52540">
    <property type="entry name" value="P-loop containing nucleoside triphosphate hydrolases"/>
    <property type="match status" value="1"/>
</dbReference>
<accession>A0ABV2CYG0</accession>
<reference evidence="1 2" key="1">
    <citation type="submission" date="2024-07" db="EMBL/GenBank/DDBJ databases">
        <title>Novosphingobium kalidii RD2P27.</title>
        <authorList>
            <person name="Sun J.-Q."/>
        </authorList>
    </citation>
    <scope>NUCLEOTIDE SEQUENCE [LARGE SCALE GENOMIC DNA]</scope>
    <source>
        <strain evidence="1 2">RD2P27</strain>
    </source>
</reference>
<gene>
    <name evidence="1" type="ORF">ABVV53_04045</name>
</gene>
<dbReference type="Proteomes" id="UP001548713">
    <property type="component" value="Unassembled WGS sequence"/>
</dbReference>
<proteinExistence type="predicted"/>
<evidence type="ECO:0000313" key="1">
    <source>
        <dbReference type="EMBL" id="MET1754632.1"/>
    </source>
</evidence>
<protein>
    <submittedName>
        <fullName evidence="1">ATPase</fullName>
    </submittedName>
</protein>
<dbReference type="RefSeq" id="WP_353983102.1">
    <property type="nucleotide sequence ID" value="NZ_JBEWLY010000008.1"/>
</dbReference>
<name>A0ABV2CYG0_9SPHN</name>
<evidence type="ECO:0000313" key="2">
    <source>
        <dbReference type="Proteomes" id="UP001548713"/>
    </source>
</evidence>
<dbReference type="InterPro" id="IPR027417">
    <property type="entry name" value="P-loop_NTPase"/>
</dbReference>
<organism evidence="1 2">
    <name type="scientific">Novosphingobium kalidii</name>
    <dbReference type="NCBI Taxonomy" id="3230299"/>
    <lineage>
        <taxon>Bacteria</taxon>
        <taxon>Pseudomonadati</taxon>
        <taxon>Pseudomonadota</taxon>
        <taxon>Alphaproteobacteria</taxon>
        <taxon>Sphingomonadales</taxon>
        <taxon>Sphingomonadaceae</taxon>
        <taxon>Novosphingobium</taxon>
    </lineage>
</organism>